<feature type="region of interest" description="Disordered" evidence="1">
    <location>
        <begin position="163"/>
        <end position="239"/>
    </location>
</feature>
<feature type="compositionally biased region" description="Basic and acidic residues" evidence="1">
    <location>
        <begin position="306"/>
        <end position="320"/>
    </location>
</feature>
<proteinExistence type="predicted"/>
<feature type="compositionally biased region" description="Basic and acidic residues" evidence="1">
    <location>
        <begin position="190"/>
        <end position="200"/>
    </location>
</feature>
<dbReference type="PANTHER" id="PTHR12357:SF3">
    <property type="entry name" value="YTH DOMAIN-CONTAINING PROTEIN 1"/>
    <property type="match status" value="1"/>
</dbReference>
<dbReference type="Proteomes" id="UP000678393">
    <property type="component" value="Unassembled WGS sequence"/>
</dbReference>
<organism evidence="3 4">
    <name type="scientific">Candidula unifasciata</name>
    <dbReference type="NCBI Taxonomy" id="100452"/>
    <lineage>
        <taxon>Eukaryota</taxon>
        <taxon>Metazoa</taxon>
        <taxon>Spiralia</taxon>
        <taxon>Lophotrochozoa</taxon>
        <taxon>Mollusca</taxon>
        <taxon>Gastropoda</taxon>
        <taxon>Heterobranchia</taxon>
        <taxon>Euthyneura</taxon>
        <taxon>Panpulmonata</taxon>
        <taxon>Eupulmonata</taxon>
        <taxon>Stylommatophora</taxon>
        <taxon>Helicina</taxon>
        <taxon>Helicoidea</taxon>
        <taxon>Geomitridae</taxon>
        <taxon>Candidula</taxon>
    </lineage>
</organism>
<evidence type="ECO:0000259" key="2">
    <source>
        <dbReference type="PROSITE" id="PS50882"/>
    </source>
</evidence>
<feature type="compositionally biased region" description="Basic and acidic residues" evidence="1">
    <location>
        <begin position="331"/>
        <end position="385"/>
    </location>
</feature>
<evidence type="ECO:0000313" key="4">
    <source>
        <dbReference type="Proteomes" id="UP000678393"/>
    </source>
</evidence>
<name>A0A8S4A0U4_9EUPU</name>
<evidence type="ECO:0000313" key="3">
    <source>
        <dbReference type="EMBL" id="CAG5132081.1"/>
    </source>
</evidence>
<protein>
    <recommendedName>
        <fullName evidence="2">YTH domain-containing protein</fullName>
    </recommendedName>
</protein>
<dbReference type="GO" id="GO:0005654">
    <property type="term" value="C:nucleoplasm"/>
    <property type="evidence" value="ECO:0007669"/>
    <property type="project" value="TreeGrafter"/>
</dbReference>
<dbReference type="Pfam" id="PF04146">
    <property type="entry name" value="YTH"/>
    <property type="match status" value="1"/>
</dbReference>
<dbReference type="AlphaFoldDB" id="A0A8S4A0U4"/>
<feature type="region of interest" description="Disordered" evidence="1">
    <location>
        <begin position="286"/>
        <end position="394"/>
    </location>
</feature>
<sequence>MRGARFFLVKSNNHENVALAKAKGVWSTPPQNEARFNQAFKECDNVILIFSVKESGKFQGFARLAEESSKDHPPIRWVLPPGMTPRAFSGVFKLDWISRRDLDFTKTNHLFNLWNDNKRVKIGRDGQEIEPRCGESLCKLFPFDVNLDISEVVRKAKKAHMRADRDIRERPPRIIAPRRPPLPPGPGPEFARRRSNRDEFFEGPPGPRQKRSRGKFEREPFFDRRPERTPRYPGVRRDTFLNGSYSDYMRDFTQRPPPPHPMAQFGPMPGFFEQGGFTPQFERAPRAAYPMGPTDFGSSQRPAESSSKRSYERDVDDFLRRTTHGLSSKTRSRDDRRSERDHGRGRERDRTREHDRDREHRSEREYEKRDYDRDREREKERERERSSRHHRERR</sequence>
<dbReference type="GO" id="GO:1990247">
    <property type="term" value="F:N6-methyladenosine-containing RNA reader activity"/>
    <property type="evidence" value="ECO:0007669"/>
    <property type="project" value="TreeGrafter"/>
</dbReference>
<feature type="compositionally biased region" description="Basic and acidic residues" evidence="1">
    <location>
        <begin position="214"/>
        <end position="239"/>
    </location>
</feature>
<dbReference type="InterPro" id="IPR045168">
    <property type="entry name" value="YTH_prot"/>
</dbReference>
<dbReference type="OrthoDB" id="5842105at2759"/>
<dbReference type="PROSITE" id="PS50882">
    <property type="entry name" value="YTH"/>
    <property type="match status" value="1"/>
</dbReference>
<comment type="caution">
    <text evidence="3">The sequence shown here is derived from an EMBL/GenBank/DDBJ whole genome shotgun (WGS) entry which is preliminary data.</text>
</comment>
<gene>
    <name evidence="3" type="ORF">CUNI_LOCUS17639</name>
</gene>
<dbReference type="PANTHER" id="PTHR12357">
    <property type="entry name" value="YTH YT521-B HOMOLOGY DOMAIN-CONTAINING"/>
    <property type="match status" value="1"/>
</dbReference>
<dbReference type="GO" id="GO:0000381">
    <property type="term" value="P:regulation of alternative mRNA splicing, via spliceosome"/>
    <property type="evidence" value="ECO:0007669"/>
    <property type="project" value="TreeGrafter"/>
</dbReference>
<feature type="domain" description="YTH" evidence="2">
    <location>
        <begin position="4"/>
        <end position="141"/>
    </location>
</feature>
<dbReference type="GO" id="GO:0003729">
    <property type="term" value="F:mRNA binding"/>
    <property type="evidence" value="ECO:0007669"/>
    <property type="project" value="TreeGrafter"/>
</dbReference>
<dbReference type="EMBL" id="CAJHNH020005068">
    <property type="protein sequence ID" value="CAG5132081.1"/>
    <property type="molecule type" value="Genomic_DNA"/>
</dbReference>
<feature type="compositionally biased region" description="Polar residues" evidence="1">
    <location>
        <begin position="296"/>
        <end position="305"/>
    </location>
</feature>
<feature type="compositionally biased region" description="Pro residues" evidence="1">
    <location>
        <begin position="178"/>
        <end position="187"/>
    </location>
</feature>
<dbReference type="InterPro" id="IPR007275">
    <property type="entry name" value="YTH_domain"/>
</dbReference>
<reference evidence="3" key="1">
    <citation type="submission" date="2021-04" db="EMBL/GenBank/DDBJ databases">
        <authorList>
            <consortium name="Molecular Ecology Group"/>
        </authorList>
    </citation>
    <scope>NUCLEOTIDE SEQUENCE</scope>
</reference>
<keyword evidence="4" id="KW-1185">Reference proteome</keyword>
<feature type="compositionally biased region" description="Basic and acidic residues" evidence="1">
    <location>
        <begin position="163"/>
        <end position="172"/>
    </location>
</feature>
<dbReference type="Gene3D" id="3.10.590.10">
    <property type="entry name" value="ph1033 like domains"/>
    <property type="match status" value="1"/>
</dbReference>
<accession>A0A8S4A0U4</accession>
<evidence type="ECO:0000256" key="1">
    <source>
        <dbReference type="SAM" id="MobiDB-lite"/>
    </source>
</evidence>
<dbReference type="GO" id="GO:0000398">
    <property type="term" value="P:mRNA splicing, via spliceosome"/>
    <property type="evidence" value="ECO:0007669"/>
    <property type="project" value="TreeGrafter"/>
</dbReference>
<dbReference type="CDD" id="cd21134">
    <property type="entry name" value="YTH"/>
    <property type="match status" value="1"/>
</dbReference>